<keyword evidence="4 7" id="KW-1133">Transmembrane helix</keyword>
<feature type="region of interest" description="Disordered" evidence="6">
    <location>
        <begin position="74"/>
        <end position="105"/>
    </location>
</feature>
<dbReference type="AlphaFoldDB" id="A0A8D2LGD6"/>
<dbReference type="PANTHER" id="PTHR14198:SF4">
    <property type="entry name" value="TRANSMEMBRANE 4 L6 FAMILY MEMBER 5"/>
    <property type="match status" value="1"/>
</dbReference>
<evidence type="ECO:0000256" key="6">
    <source>
        <dbReference type="SAM" id="MobiDB-lite"/>
    </source>
</evidence>
<dbReference type="InterPro" id="IPR008661">
    <property type="entry name" value="L6_membrane"/>
</dbReference>
<evidence type="ECO:0000256" key="2">
    <source>
        <dbReference type="ARBA" id="ARBA00006193"/>
    </source>
</evidence>
<name>A0A8D2LGD6_VARKO</name>
<comment type="similarity">
    <text evidence="2">Belongs to the L6 tetraspanin family.</text>
</comment>
<dbReference type="GO" id="GO:0016020">
    <property type="term" value="C:membrane"/>
    <property type="evidence" value="ECO:0007669"/>
    <property type="project" value="UniProtKB-SubCell"/>
</dbReference>
<protein>
    <submittedName>
        <fullName evidence="8">Transmembrane 4 L six family member 5</fullName>
    </submittedName>
</protein>
<sequence length="198" mass="20582">MLREPMPDAPLRVLLRLWGPGGLLLRDRLLHGPGRRALLPDAGRQLGVALQGAQVSRTLVRPCSTAPCGPAPPPAFPALPTPTAAGGGAGAKRGRGEASRTPAPAPPVTCLFPSHSYLRNQSLWDWCTAPPKIALWHIVLFSILLGLGLLELVLCGIQVVNGLLGTLCGDCRKAADREVRAGRGWREPGGLGGPGGGG</sequence>
<evidence type="ECO:0000256" key="5">
    <source>
        <dbReference type="ARBA" id="ARBA00023136"/>
    </source>
</evidence>
<dbReference type="Ensembl" id="ENSVKKT00000022733.1">
    <property type="protein sequence ID" value="ENSVKKP00000022182.1"/>
    <property type="gene ID" value="ENSVKKG00000014806.1"/>
</dbReference>
<comment type="subcellular location">
    <subcellularLocation>
        <location evidence="1">Membrane</location>
        <topology evidence="1">Multi-pass membrane protein</topology>
    </subcellularLocation>
</comment>
<keyword evidence="9" id="KW-1185">Reference proteome</keyword>
<evidence type="ECO:0000313" key="9">
    <source>
        <dbReference type="Proteomes" id="UP000694545"/>
    </source>
</evidence>
<proteinExistence type="inferred from homology"/>
<keyword evidence="5 7" id="KW-0472">Membrane</keyword>
<evidence type="ECO:0000256" key="1">
    <source>
        <dbReference type="ARBA" id="ARBA00004141"/>
    </source>
</evidence>
<evidence type="ECO:0000256" key="4">
    <source>
        <dbReference type="ARBA" id="ARBA00022989"/>
    </source>
</evidence>
<dbReference type="PANTHER" id="PTHR14198">
    <property type="entry name" value="TRANSMEMBRANE 4 L6 FAMILY MEMBER 1-RELATED"/>
    <property type="match status" value="1"/>
</dbReference>
<feature type="transmembrane region" description="Helical" evidence="7">
    <location>
        <begin position="133"/>
        <end position="154"/>
    </location>
</feature>
<organism evidence="8 9">
    <name type="scientific">Varanus komodoensis</name>
    <name type="common">Komodo dragon</name>
    <dbReference type="NCBI Taxonomy" id="61221"/>
    <lineage>
        <taxon>Eukaryota</taxon>
        <taxon>Metazoa</taxon>
        <taxon>Chordata</taxon>
        <taxon>Craniata</taxon>
        <taxon>Vertebrata</taxon>
        <taxon>Euteleostomi</taxon>
        <taxon>Lepidosauria</taxon>
        <taxon>Squamata</taxon>
        <taxon>Bifurcata</taxon>
        <taxon>Unidentata</taxon>
        <taxon>Episquamata</taxon>
        <taxon>Toxicofera</taxon>
        <taxon>Anguimorpha</taxon>
        <taxon>Paleoanguimorpha</taxon>
        <taxon>Varanoidea</taxon>
        <taxon>Varanidae</taxon>
        <taxon>Varanus</taxon>
    </lineage>
</organism>
<dbReference type="Proteomes" id="UP000694545">
    <property type="component" value="Unplaced"/>
</dbReference>
<evidence type="ECO:0000256" key="7">
    <source>
        <dbReference type="SAM" id="Phobius"/>
    </source>
</evidence>
<dbReference type="Pfam" id="PF05805">
    <property type="entry name" value="L6_membrane"/>
    <property type="match status" value="1"/>
</dbReference>
<accession>A0A8D2LGD6</accession>
<keyword evidence="3 7" id="KW-0812">Transmembrane</keyword>
<evidence type="ECO:0000256" key="3">
    <source>
        <dbReference type="ARBA" id="ARBA00022692"/>
    </source>
</evidence>
<evidence type="ECO:0000313" key="8">
    <source>
        <dbReference type="Ensembl" id="ENSVKKP00000022182.1"/>
    </source>
</evidence>
<reference evidence="8" key="1">
    <citation type="submission" date="2025-08" db="UniProtKB">
        <authorList>
            <consortium name="Ensembl"/>
        </authorList>
    </citation>
    <scope>IDENTIFICATION</scope>
</reference>
<reference evidence="8" key="2">
    <citation type="submission" date="2025-09" db="UniProtKB">
        <authorList>
            <consortium name="Ensembl"/>
        </authorList>
    </citation>
    <scope>IDENTIFICATION</scope>
</reference>